<organism evidence="2 4">
    <name type="scientific">Acinetobacter johnsonii</name>
    <dbReference type="NCBI Taxonomy" id="40214"/>
    <lineage>
        <taxon>Bacteria</taxon>
        <taxon>Pseudomonadati</taxon>
        <taxon>Pseudomonadota</taxon>
        <taxon>Gammaproteobacteria</taxon>
        <taxon>Moraxellales</taxon>
        <taxon>Moraxellaceae</taxon>
        <taxon>Acinetobacter</taxon>
    </lineage>
</organism>
<dbReference type="Proteomes" id="UP001161567">
    <property type="component" value="Unassembled WGS sequence"/>
</dbReference>
<evidence type="ECO:0000313" key="4">
    <source>
        <dbReference type="Proteomes" id="UP001161567"/>
    </source>
</evidence>
<gene>
    <name evidence="2" type="ORF">N5I27_08630</name>
    <name evidence="3" type="ORF">QBJ73_15545</name>
</gene>
<evidence type="ECO:0000313" key="5">
    <source>
        <dbReference type="Proteomes" id="UP001244586"/>
    </source>
</evidence>
<dbReference type="Proteomes" id="UP001244586">
    <property type="component" value="Chromosome"/>
</dbReference>
<proteinExistence type="predicted"/>
<dbReference type="RefSeq" id="WP_039889607.1">
    <property type="nucleotide sequence ID" value="NZ_CP031011.1"/>
</dbReference>
<dbReference type="EMBL" id="JAOCIL010000001">
    <property type="protein sequence ID" value="MDH1438439.1"/>
    <property type="molecule type" value="Genomic_DNA"/>
</dbReference>
<keyword evidence="1" id="KW-0812">Transmembrane</keyword>
<reference evidence="3 5" key="2">
    <citation type="submission" date="2023-04" db="EMBL/GenBank/DDBJ databases">
        <title>Acinetobacter johnsonii isolate AYTCM encoding NDM-1, OXA-58 and PER-1.</title>
        <authorList>
            <person name="Tian C."/>
            <person name="Wang S."/>
            <person name="Fan X."/>
            <person name="Xia D."/>
        </authorList>
    </citation>
    <scope>NUCLEOTIDE SEQUENCE [LARGE SCALE GENOMIC DNA]</scope>
    <source>
        <strain evidence="3 5">AYTCM</strain>
    </source>
</reference>
<reference evidence="2" key="1">
    <citation type="submission" date="2022-09" db="EMBL/GenBank/DDBJ databases">
        <title>Intensive care unit water sources are persistently colonized with multi-drug resistant bacteria and are the site of extensive horizontal gene transfer of antibiotic resistance genes.</title>
        <authorList>
            <person name="Diorio-Toth L."/>
        </authorList>
    </citation>
    <scope>NUCLEOTIDE SEQUENCE</scope>
    <source>
        <strain evidence="2">GD03725</strain>
    </source>
</reference>
<keyword evidence="1" id="KW-1133">Transmembrane helix</keyword>
<feature type="transmembrane region" description="Helical" evidence="1">
    <location>
        <begin position="101"/>
        <end position="118"/>
    </location>
</feature>
<dbReference type="EMBL" id="CP121776">
    <property type="protein sequence ID" value="WMG17771.1"/>
    <property type="molecule type" value="Genomic_DNA"/>
</dbReference>
<evidence type="ECO:0000313" key="3">
    <source>
        <dbReference type="EMBL" id="WMG17771.1"/>
    </source>
</evidence>
<keyword evidence="1" id="KW-0472">Membrane</keyword>
<name>A0A7Z1WF43_ACIJO</name>
<accession>A0A7Z1WF43</accession>
<dbReference type="AlphaFoldDB" id="A0A7Z1WF43"/>
<protein>
    <submittedName>
        <fullName evidence="2">Uncharacterized protein</fullName>
    </submittedName>
</protein>
<keyword evidence="5" id="KW-1185">Reference proteome</keyword>
<evidence type="ECO:0000313" key="2">
    <source>
        <dbReference type="EMBL" id="MDH1438439.1"/>
    </source>
</evidence>
<sequence length="149" mass="17760">MLANKLSKLILVFVLFLFAITTTGIYTWAPVFAKNIDHHHELNIFVEAEDSSQWSLVHHEDDQKSSIDDTKNHNWKSYDEPQFHHSIKPDQAENHFTIDPIFILSFIFPLILLFLGLFERPIRVYDFRKRIFYLFNSYTFTKDLIVLRN</sequence>
<evidence type="ECO:0000256" key="1">
    <source>
        <dbReference type="SAM" id="Phobius"/>
    </source>
</evidence>